<name>A0A4R0NF55_9SPHI</name>
<dbReference type="RefSeq" id="WP_131562789.1">
    <property type="nucleotide sequence ID" value="NZ_SJSN01000029.1"/>
</dbReference>
<protein>
    <submittedName>
        <fullName evidence="2">Uncharacterized protein</fullName>
    </submittedName>
</protein>
<evidence type="ECO:0000313" key="2">
    <source>
        <dbReference type="EMBL" id="TCC99100.1"/>
    </source>
</evidence>
<keyword evidence="1" id="KW-0812">Transmembrane</keyword>
<organism evidence="2 3">
    <name type="scientific">Pedobacter frigidisoli</name>
    <dbReference type="NCBI Taxonomy" id="2530455"/>
    <lineage>
        <taxon>Bacteria</taxon>
        <taxon>Pseudomonadati</taxon>
        <taxon>Bacteroidota</taxon>
        <taxon>Sphingobacteriia</taxon>
        <taxon>Sphingobacteriales</taxon>
        <taxon>Sphingobacteriaceae</taxon>
        <taxon>Pedobacter</taxon>
    </lineage>
</organism>
<accession>A0A4R0NF55</accession>
<keyword evidence="1" id="KW-1133">Transmembrane helix</keyword>
<keyword evidence="1" id="KW-0472">Membrane</keyword>
<sequence>MRKNLNLKALTDKLLKNIGFLGLIGIGIIILVVLSCIGTSATIIFNTLIGANPVDDETGILITIPWLAFTEFLILGIILLFIDKGYQYLKSK</sequence>
<dbReference type="Proteomes" id="UP000291485">
    <property type="component" value="Unassembled WGS sequence"/>
</dbReference>
<evidence type="ECO:0000313" key="3">
    <source>
        <dbReference type="Proteomes" id="UP000291485"/>
    </source>
</evidence>
<comment type="caution">
    <text evidence="2">The sequence shown here is derived from an EMBL/GenBank/DDBJ whole genome shotgun (WGS) entry which is preliminary data.</text>
</comment>
<feature type="transmembrane region" description="Helical" evidence="1">
    <location>
        <begin position="60"/>
        <end position="82"/>
    </location>
</feature>
<dbReference type="AlphaFoldDB" id="A0A4R0NF55"/>
<evidence type="ECO:0000256" key="1">
    <source>
        <dbReference type="SAM" id="Phobius"/>
    </source>
</evidence>
<reference evidence="2 3" key="1">
    <citation type="submission" date="2019-02" db="EMBL/GenBank/DDBJ databases">
        <title>Pedobacter sp. RP-3-11 sp. nov., isolated from Arctic soil.</title>
        <authorList>
            <person name="Dahal R.H."/>
        </authorList>
    </citation>
    <scope>NUCLEOTIDE SEQUENCE [LARGE SCALE GENOMIC DNA]</scope>
    <source>
        <strain evidence="2 3">RP-3-11</strain>
    </source>
</reference>
<dbReference type="EMBL" id="SJSN01000029">
    <property type="protein sequence ID" value="TCC99100.1"/>
    <property type="molecule type" value="Genomic_DNA"/>
</dbReference>
<feature type="transmembrane region" description="Helical" evidence="1">
    <location>
        <begin position="20"/>
        <end position="48"/>
    </location>
</feature>
<gene>
    <name evidence="2" type="ORF">EZ449_21480</name>
</gene>
<keyword evidence="3" id="KW-1185">Reference proteome</keyword>
<proteinExistence type="predicted"/>